<dbReference type="PANTHER" id="PTHR10067:SF9">
    <property type="entry name" value="PHOSPHATIDYLSERINE DECARBOXYLASE FAMILY PROTEIN (AFU_ORTHOLOGUE AFUA_7G01730)"/>
    <property type="match status" value="1"/>
</dbReference>
<name>A0A9P7NCH8_9HYPO</name>
<feature type="domain" description="L-tryptophan decarboxylase PsiD-like" evidence="3">
    <location>
        <begin position="1"/>
        <end position="123"/>
    </location>
</feature>
<dbReference type="PANTHER" id="PTHR10067">
    <property type="entry name" value="PHOSPHATIDYLSERINE DECARBOXYLASE"/>
    <property type="match status" value="1"/>
</dbReference>
<dbReference type="InterPro" id="IPR022237">
    <property type="entry name" value="PsiD-like"/>
</dbReference>
<accession>A0A9P7NCH8</accession>
<organism evidence="4 5">
    <name type="scientific">Claviceps pusilla</name>
    <dbReference type="NCBI Taxonomy" id="123648"/>
    <lineage>
        <taxon>Eukaryota</taxon>
        <taxon>Fungi</taxon>
        <taxon>Dikarya</taxon>
        <taxon>Ascomycota</taxon>
        <taxon>Pezizomycotina</taxon>
        <taxon>Sordariomycetes</taxon>
        <taxon>Hypocreomycetidae</taxon>
        <taxon>Hypocreales</taxon>
        <taxon>Clavicipitaceae</taxon>
        <taxon>Claviceps</taxon>
    </lineage>
</organism>
<protein>
    <recommendedName>
        <fullName evidence="3">L-tryptophan decarboxylase PsiD-like domain-containing protein</fullName>
    </recommendedName>
</protein>
<evidence type="ECO:0000256" key="1">
    <source>
        <dbReference type="ARBA" id="ARBA00022793"/>
    </source>
</evidence>
<keyword evidence="5" id="KW-1185">Reference proteome</keyword>
<dbReference type="AlphaFoldDB" id="A0A9P7NCH8"/>
<dbReference type="EMBL" id="SRPW01001025">
    <property type="protein sequence ID" value="KAG6008845.1"/>
    <property type="molecule type" value="Genomic_DNA"/>
</dbReference>
<keyword evidence="1" id="KW-0210">Decarboxylase</keyword>
<dbReference type="Proteomes" id="UP000748025">
    <property type="component" value="Unassembled WGS sequence"/>
</dbReference>
<dbReference type="GO" id="GO:0004609">
    <property type="term" value="F:phosphatidylserine decarboxylase activity"/>
    <property type="evidence" value="ECO:0007669"/>
    <property type="project" value="InterPro"/>
</dbReference>
<evidence type="ECO:0000313" key="5">
    <source>
        <dbReference type="Proteomes" id="UP000748025"/>
    </source>
</evidence>
<dbReference type="GO" id="GO:0005739">
    <property type="term" value="C:mitochondrion"/>
    <property type="evidence" value="ECO:0007669"/>
    <property type="project" value="TreeGrafter"/>
</dbReference>
<comment type="caution">
    <text evidence="4">The sequence shown here is derived from an EMBL/GenBank/DDBJ whole genome shotgun (WGS) entry which is preliminary data.</text>
</comment>
<gene>
    <name evidence="4" type="ORF">E4U43_000093</name>
</gene>
<dbReference type="InterPro" id="IPR003817">
    <property type="entry name" value="PS_Dcarbxylase"/>
</dbReference>
<dbReference type="Pfam" id="PF02666">
    <property type="entry name" value="PS_Dcarbxylase"/>
    <property type="match status" value="1"/>
</dbReference>
<dbReference type="Pfam" id="PF12588">
    <property type="entry name" value="PSDC"/>
    <property type="match status" value="1"/>
</dbReference>
<sequence length="392" mass="44456">MFDEIPNKPPYNSKTVQNRSPIRGFDHMLELFSVVVAEVAPAWETMDYSPGHYSLVGVPFEAILNWPMGTPSGHAFFLDEEVNEKMKRILDTWRDQVLKTRKSLTVLTRNEDGWLCKAALEEMENEARTDDGHGGKGRLRFQEMFECDPEGDPIHWRFTSWDDFCVRQFRNMDQIRPVAYPDKPEWVANVCEARPMVIQPDIKEYDTFWIKGQDYSVAEMLQHHPLAHHFTGGTAFQSVLKQTAYHRWTSPVSGHVVHVQSIKGTYFSERQTYGSSSGPLVSPLMNQVYLSHIATRTIIYIEAEPPVGIMCFVAIDMADVSTCEVSKAFDGDVLPRPVRKGEELGMVHYGGSSICLLFRKGLRLAWVDGAIPGASDKNLAVRTALAMAYEME</sequence>
<proteinExistence type="predicted"/>
<reference evidence="4" key="1">
    <citation type="journal article" date="2020" name="bioRxiv">
        <title>Whole genome comparisons of ergot fungi reveals the divergence and evolution of species within the genus Claviceps are the result of varying mechanisms driving genome evolution and host range expansion.</title>
        <authorList>
            <person name="Wyka S.A."/>
            <person name="Mondo S.J."/>
            <person name="Liu M."/>
            <person name="Dettman J."/>
            <person name="Nalam V."/>
            <person name="Broders K.D."/>
        </authorList>
    </citation>
    <scope>NUCLEOTIDE SEQUENCE</scope>
    <source>
        <strain evidence="4">CCC 602</strain>
    </source>
</reference>
<dbReference type="OrthoDB" id="5973539at2759"/>
<evidence type="ECO:0000259" key="3">
    <source>
        <dbReference type="Pfam" id="PF12588"/>
    </source>
</evidence>
<dbReference type="GO" id="GO:0006646">
    <property type="term" value="P:phosphatidylethanolamine biosynthetic process"/>
    <property type="evidence" value="ECO:0007669"/>
    <property type="project" value="TreeGrafter"/>
</dbReference>
<evidence type="ECO:0000256" key="2">
    <source>
        <dbReference type="ARBA" id="ARBA00023239"/>
    </source>
</evidence>
<evidence type="ECO:0000313" key="4">
    <source>
        <dbReference type="EMBL" id="KAG6008845.1"/>
    </source>
</evidence>
<keyword evidence="2" id="KW-0456">Lyase</keyword>